<accession>A0ABN1KRT1</accession>
<keyword evidence="2" id="KW-1185">Reference proteome</keyword>
<comment type="caution">
    <text evidence="1">The sequence shown here is derived from an EMBL/GenBank/DDBJ whole genome shotgun (WGS) entry which is preliminary data.</text>
</comment>
<dbReference type="EMBL" id="BAAACI010000006">
    <property type="protein sequence ID" value="GAA0774406.1"/>
    <property type="molecule type" value="Genomic_DNA"/>
</dbReference>
<sequence length="85" mass="9836">MTNKKETAQEVRVQEQLDKIFVVNILINKRSYYLLDFELSISKNISDSLIIPSEDLAYKIATIAENFYKGSIGKVKKVSLEEIFY</sequence>
<organism evidence="1 2">
    <name type="scientific">Clostridium subterminale</name>
    <dbReference type="NCBI Taxonomy" id="1550"/>
    <lineage>
        <taxon>Bacteria</taxon>
        <taxon>Bacillati</taxon>
        <taxon>Bacillota</taxon>
        <taxon>Clostridia</taxon>
        <taxon>Eubacteriales</taxon>
        <taxon>Clostridiaceae</taxon>
        <taxon>Clostridium</taxon>
    </lineage>
</organism>
<dbReference type="RefSeq" id="WP_343826684.1">
    <property type="nucleotide sequence ID" value="NZ_BAAACI010000006.1"/>
</dbReference>
<name>A0ABN1KRT1_CLOSU</name>
<proteinExistence type="predicted"/>
<gene>
    <name evidence="1" type="ORF">GCM10008908_24190</name>
</gene>
<reference evidence="1 2" key="1">
    <citation type="journal article" date="2019" name="Int. J. Syst. Evol. Microbiol.">
        <title>The Global Catalogue of Microorganisms (GCM) 10K type strain sequencing project: providing services to taxonomists for standard genome sequencing and annotation.</title>
        <authorList>
            <consortium name="The Broad Institute Genomics Platform"/>
            <consortium name="The Broad Institute Genome Sequencing Center for Infectious Disease"/>
            <person name="Wu L."/>
            <person name="Ma J."/>
        </authorList>
    </citation>
    <scope>NUCLEOTIDE SEQUENCE [LARGE SCALE GENOMIC DNA]</scope>
    <source>
        <strain evidence="1 2">JCM 1417</strain>
    </source>
</reference>
<evidence type="ECO:0000313" key="2">
    <source>
        <dbReference type="Proteomes" id="UP001501047"/>
    </source>
</evidence>
<evidence type="ECO:0000313" key="1">
    <source>
        <dbReference type="EMBL" id="GAA0774406.1"/>
    </source>
</evidence>
<protein>
    <submittedName>
        <fullName evidence="1">Uncharacterized protein</fullName>
    </submittedName>
</protein>
<dbReference type="Proteomes" id="UP001501047">
    <property type="component" value="Unassembled WGS sequence"/>
</dbReference>